<protein>
    <recommendedName>
        <fullName evidence="3">Cofilin</fullName>
    </recommendedName>
    <alternativeName>
        <fullName evidence="5">Actin-depolymerizing factor 1</fullName>
    </alternativeName>
</protein>
<comment type="similarity">
    <text evidence="2">Belongs to the actin-binding proteins ADF family.</text>
</comment>
<dbReference type="PANTHER" id="PTHR11913">
    <property type="entry name" value="COFILIN-RELATED"/>
    <property type="match status" value="1"/>
</dbReference>
<evidence type="ECO:0000259" key="6">
    <source>
        <dbReference type="PROSITE" id="PS51263"/>
    </source>
</evidence>
<dbReference type="GO" id="GO:0030042">
    <property type="term" value="P:actin filament depolymerization"/>
    <property type="evidence" value="ECO:0007669"/>
    <property type="project" value="InterPro"/>
</dbReference>
<dbReference type="Gene3D" id="3.40.20.10">
    <property type="entry name" value="Severin"/>
    <property type="match status" value="1"/>
</dbReference>
<dbReference type="PROSITE" id="PS51263">
    <property type="entry name" value="ADF_H"/>
    <property type="match status" value="1"/>
</dbReference>
<gene>
    <name evidence="7" type="ORF">B0J15DRAFT_405342</name>
</gene>
<evidence type="ECO:0000313" key="8">
    <source>
        <dbReference type="Proteomes" id="UP000736672"/>
    </source>
</evidence>
<dbReference type="SMART" id="SM00102">
    <property type="entry name" value="ADF"/>
    <property type="match status" value="1"/>
</dbReference>
<reference evidence="7" key="1">
    <citation type="journal article" date="2021" name="Nat. Commun.">
        <title>Genetic determinants of endophytism in the Arabidopsis root mycobiome.</title>
        <authorList>
            <person name="Mesny F."/>
            <person name="Miyauchi S."/>
            <person name="Thiergart T."/>
            <person name="Pickel B."/>
            <person name="Atanasova L."/>
            <person name="Karlsson M."/>
            <person name="Huettel B."/>
            <person name="Barry K.W."/>
            <person name="Haridas S."/>
            <person name="Chen C."/>
            <person name="Bauer D."/>
            <person name="Andreopoulos W."/>
            <person name="Pangilinan J."/>
            <person name="LaButti K."/>
            <person name="Riley R."/>
            <person name="Lipzen A."/>
            <person name="Clum A."/>
            <person name="Drula E."/>
            <person name="Henrissat B."/>
            <person name="Kohler A."/>
            <person name="Grigoriev I.V."/>
            <person name="Martin F.M."/>
            <person name="Hacquard S."/>
        </authorList>
    </citation>
    <scope>NUCLEOTIDE SEQUENCE</scope>
    <source>
        <strain evidence="7">FSSC 5 MPI-SDFR-AT-0091</strain>
    </source>
</reference>
<keyword evidence="8" id="KW-1185">Reference proteome</keyword>
<organism evidence="7 8">
    <name type="scientific">Fusarium solani</name>
    <name type="common">Filamentous fungus</name>
    <dbReference type="NCBI Taxonomy" id="169388"/>
    <lineage>
        <taxon>Eukaryota</taxon>
        <taxon>Fungi</taxon>
        <taxon>Dikarya</taxon>
        <taxon>Ascomycota</taxon>
        <taxon>Pezizomycotina</taxon>
        <taxon>Sordariomycetes</taxon>
        <taxon>Hypocreomycetidae</taxon>
        <taxon>Hypocreales</taxon>
        <taxon>Nectriaceae</taxon>
        <taxon>Fusarium</taxon>
        <taxon>Fusarium solani species complex</taxon>
    </lineage>
</organism>
<proteinExistence type="inferred from homology"/>
<evidence type="ECO:0000256" key="2">
    <source>
        <dbReference type="ARBA" id="ARBA00006844"/>
    </source>
</evidence>
<evidence type="ECO:0000256" key="3">
    <source>
        <dbReference type="ARBA" id="ARBA00015630"/>
    </source>
</evidence>
<dbReference type="Proteomes" id="UP000736672">
    <property type="component" value="Unassembled WGS sequence"/>
</dbReference>
<dbReference type="GO" id="GO:0003779">
    <property type="term" value="F:actin binding"/>
    <property type="evidence" value="ECO:0007669"/>
    <property type="project" value="UniProtKB-KW"/>
</dbReference>
<dbReference type="CDD" id="cd11286">
    <property type="entry name" value="ADF_cofilin_like"/>
    <property type="match status" value="1"/>
</dbReference>
<sequence length="163" mass="18313">MATDPFRVTLPCLTHSPPPTLFNNPSVKIQDECVAAVNELRSRRDADKPRFVIFKISDDERHVVVEEVSPEADYELFLTRLSSAADRKGKPAPRYAAYDVEYDLGDEGKRVSTIFIAWVPAGTSIKSRMLYASTKEQLHKALNIGVSVHADDLDDIEWHSVVK</sequence>
<dbReference type="AlphaFoldDB" id="A0A9P9GIY6"/>
<dbReference type="GO" id="GO:0016363">
    <property type="term" value="C:nuclear matrix"/>
    <property type="evidence" value="ECO:0007669"/>
    <property type="project" value="UniProtKB-SubCell"/>
</dbReference>
<feature type="domain" description="ADF-H" evidence="6">
    <location>
        <begin position="24"/>
        <end position="163"/>
    </location>
</feature>
<evidence type="ECO:0000256" key="1">
    <source>
        <dbReference type="ARBA" id="ARBA00004109"/>
    </source>
</evidence>
<dbReference type="OrthoDB" id="10249245at2759"/>
<dbReference type="InterPro" id="IPR002108">
    <property type="entry name" value="ADF-H"/>
</dbReference>
<keyword evidence="4" id="KW-0009">Actin-binding</keyword>
<comment type="caution">
    <text evidence="7">The sequence shown here is derived from an EMBL/GenBank/DDBJ whole genome shotgun (WGS) entry which is preliminary data.</text>
</comment>
<dbReference type="EMBL" id="JAGTJS010000020">
    <property type="protein sequence ID" value="KAH7240409.1"/>
    <property type="molecule type" value="Genomic_DNA"/>
</dbReference>
<evidence type="ECO:0000313" key="7">
    <source>
        <dbReference type="EMBL" id="KAH7240409.1"/>
    </source>
</evidence>
<dbReference type="Pfam" id="PF00241">
    <property type="entry name" value="Cofilin_ADF"/>
    <property type="match status" value="1"/>
</dbReference>
<dbReference type="GO" id="GO:0015629">
    <property type="term" value="C:actin cytoskeleton"/>
    <property type="evidence" value="ECO:0007669"/>
    <property type="project" value="InterPro"/>
</dbReference>
<evidence type="ECO:0000256" key="5">
    <source>
        <dbReference type="ARBA" id="ARBA00032427"/>
    </source>
</evidence>
<comment type="subcellular location">
    <subcellularLocation>
        <location evidence="1">Nucleus matrix</location>
    </subcellularLocation>
</comment>
<name>A0A9P9GIY6_FUSSL</name>
<dbReference type="InterPro" id="IPR017904">
    <property type="entry name" value="ADF/Cofilin"/>
</dbReference>
<accession>A0A9P9GIY6</accession>
<dbReference type="SUPFAM" id="SSF55753">
    <property type="entry name" value="Actin depolymerizing proteins"/>
    <property type="match status" value="1"/>
</dbReference>
<dbReference type="InterPro" id="IPR029006">
    <property type="entry name" value="ADF-H/Gelsolin-like_dom_sf"/>
</dbReference>
<evidence type="ECO:0000256" key="4">
    <source>
        <dbReference type="ARBA" id="ARBA00023203"/>
    </source>
</evidence>